<sequence>MQLNTDLYKAISSSGMRLDSVIEQSYYDVTGQFVNDEKHVLSFDDDNKLTLWLQYAVDEVTGNWVNDAKEEFNYDEQGNEILNIEYEWDSEASDWMPIKKIEKVFNVYGNATQFVRFNWDTINNAWLPDLKSNTTYDSAQNAIEYNYKRWNASTDSWDNYFIRYYGYDSDNNTTFSYVMYWSDYSSTYKKQYRYELSYDDSLVLQSIRYDGDTINDVWIEDSKTEYSYNSFGNQTQYIYYQMESSWQPQSKTAFAYDNSQNETSETVFAWDENNSEWYPNYRYERDFDASNNMIEMIYARWGPNTDSWDNSQKWGREYDNSVSYNNLIIPLSFYYSGINAYNSVEEVFKHQLVSRSEYDWNSTNDVWDETILEHFYYTEQSVNIANTANKAFSVYPNPVSGNLYIESDTDISEIRVIDATGRYVRSESAPGKKERINLSDLEEGMYFVRLLLSNGEYETKRIIKE</sequence>
<protein>
    <recommendedName>
        <fullName evidence="1">Secretion system C-terminal sorting domain-containing protein</fullName>
    </recommendedName>
</protein>
<dbReference type="KEGG" id="blq:L21SP5_02741"/>
<dbReference type="OrthoDB" id="8737820at2"/>
<evidence type="ECO:0000259" key="1">
    <source>
        <dbReference type="Pfam" id="PF18962"/>
    </source>
</evidence>
<gene>
    <name evidence="2" type="ORF">L21SP5_02741</name>
</gene>
<keyword evidence="3" id="KW-1185">Reference proteome</keyword>
<proteinExistence type="predicted"/>
<dbReference type="NCBIfam" id="TIGR04183">
    <property type="entry name" value="Por_Secre_tail"/>
    <property type="match status" value="1"/>
</dbReference>
<organism evidence="2 3">
    <name type="scientific">Salinivirga cyanobacteriivorans</name>
    <dbReference type="NCBI Taxonomy" id="1307839"/>
    <lineage>
        <taxon>Bacteria</taxon>
        <taxon>Pseudomonadati</taxon>
        <taxon>Bacteroidota</taxon>
        <taxon>Bacteroidia</taxon>
        <taxon>Bacteroidales</taxon>
        <taxon>Salinivirgaceae</taxon>
        <taxon>Salinivirga</taxon>
    </lineage>
</organism>
<dbReference type="Gene3D" id="2.40.128.720">
    <property type="match status" value="4"/>
</dbReference>
<accession>A0A0S2I2V2</accession>
<evidence type="ECO:0000313" key="2">
    <source>
        <dbReference type="EMBL" id="ALO16364.1"/>
    </source>
</evidence>
<dbReference type="AlphaFoldDB" id="A0A0S2I2V2"/>
<dbReference type="Proteomes" id="UP000064893">
    <property type="component" value="Chromosome"/>
</dbReference>
<reference evidence="2 3" key="1">
    <citation type="submission" date="2015-11" db="EMBL/GenBank/DDBJ databases">
        <title>Description and complete genome sequence of a novel strain predominating in hypersaline microbial mats and representing a new family of the Bacteriodetes phylum.</title>
        <authorList>
            <person name="Spring S."/>
            <person name="Bunk B."/>
            <person name="Sproer C."/>
            <person name="Klenk H.-P."/>
        </authorList>
    </citation>
    <scope>NUCLEOTIDE SEQUENCE [LARGE SCALE GENOMIC DNA]</scope>
    <source>
        <strain evidence="2 3">L21-Spi-D4</strain>
    </source>
</reference>
<dbReference type="RefSeq" id="WP_057953742.1">
    <property type="nucleotide sequence ID" value="NZ_CP013118.1"/>
</dbReference>
<evidence type="ECO:0000313" key="3">
    <source>
        <dbReference type="Proteomes" id="UP000064893"/>
    </source>
</evidence>
<name>A0A0S2I2V2_9BACT</name>
<dbReference type="STRING" id="1307839.L21SP5_02741"/>
<dbReference type="EMBL" id="CP013118">
    <property type="protein sequence ID" value="ALO16364.1"/>
    <property type="molecule type" value="Genomic_DNA"/>
</dbReference>
<dbReference type="Pfam" id="PF18962">
    <property type="entry name" value="Por_Secre_tail"/>
    <property type="match status" value="1"/>
</dbReference>
<feature type="domain" description="Secretion system C-terminal sorting" evidence="1">
    <location>
        <begin position="394"/>
        <end position="463"/>
    </location>
</feature>
<dbReference type="InterPro" id="IPR026444">
    <property type="entry name" value="Secre_tail"/>
</dbReference>